<dbReference type="PANTHER" id="PTHR35936:SF17">
    <property type="entry name" value="ARGININE-BINDING EXTRACELLULAR PROTEIN ARTP"/>
    <property type="match status" value="1"/>
</dbReference>
<dbReference type="KEGG" id="psey:GU243_03145"/>
<feature type="domain" description="Solute-binding protein family 3/N-terminal" evidence="4">
    <location>
        <begin position="48"/>
        <end position="272"/>
    </location>
</feature>
<evidence type="ECO:0000313" key="5">
    <source>
        <dbReference type="EMBL" id="QHK18921.1"/>
    </source>
</evidence>
<dbReference type="PROSITE" id="PS51257">
    <property type="entry name" value="PROKAR_LIPOPROTEIN"/>
    <property type="match status" value="1"/>
</dbReference>
<dbReference type="Proteomes" id="UP000464186">
    <property type="component" value="Chromosome"/>
</dbReference>
<protein>
    <submittedName>
        <fullName evidence="5">Transporter substrate-binding domain-containing protein</fullName>
    </submittedName>
</protein>
<proteinExistence type="predicted"/>
<organism evidence="5 6">
    <name type="scientific">Pseudarthrobacter psychrotolerans</name>
    <dbReference type="NCBI Taxonomy" id="2697569"/>
    <lineage>
        <taxon>Bacteria</taxon>
        <taxon>Bacillati</taxon>
        <taxon>Actinomycetota</taxon>
        <taxon>Actinomycetes</taxon>
        <taxon>Micrococcales</taxon>
        <taxon>Micrococcaceae</taxon>
        <taxon>Pseudarthrobacter</taxon>
    </lineage>
</organism>
<dbReference type="SMART" id="SM00062">
    <property type="entry name" value="PBPb"/>
    <property type="match status" value="1"/>
</dbReference>
<dbReference type="AlphaFoldDB" id="A0A6P1NQ63"/>
<keyword evidence="1 3" id="KW-0732">Signal</keyword>
<dbReference type="InterPro" id="IPR001638">
    <property type="entry name" value="Solute-binding_3/MltF_N"/>
</dbReference>
<evidence type="ECO:0000259" key="4">
    <source>
        <dbReference type="SMART" id="SM00062"/>
    </source>
</evidence>
<dbReference type="SUPFAM" id="SSF53850">
    <property type="entry name" value="Periplasmic binding protein-like II"/>
    <property type="match status" value="1"/>
</dbReference>
<feature type="region of interest" description="Disordered" evidence="2">
    <location>
        <begin position="263"/>
        <end position="283"/>
    </location>
</feature>
<evidence type="ECO:0000313" key="6">
    <source>
        <dbReference type="Proteomes" id="UP000464186"/>
    </source>
</evidence>
<gene>
    <name evidence="5" type="ORF">GU243_03145</name>
</gene>
<dbReference type="Pfam" id="PF00497">
    <property type="entry name" value="SBP_bac_3"/>
    <property type="match status" value="1"/>
</dbReference>
<dbReference type="PANTHER" id="PTHR35936">
    <property type="entry name" value="MEMBRANE-BOUND LYTIC MUREIN TRANSGLYCOSYLASE F"/>
    <property type="match status" value="1"/>
</dbReference>
<name>A0A6P1NQ63_9MICC</name>
<sequence length="283" mass="29344">MRKFKITAVMFAAVLPLAACGGTSSTATTVAAGCTPVVSGVETATKGKLTMAVAEYPPYVSMKGGALSGVDGEVLKRVAKDLCLEPDAKTSSFTAIIESVKNGSVDLTAGNWYINEERGQQFAVSKPVYLDKMALLTSSGADTIDGVSGGTVGTPQGYLWVGDLQKTLGTDKVKLYATEDAVYQDVKSGRAGAGVMTYGAALQLVKSNNDNKLKVAELKPDERIQASVGAAQTAVLVNKDKATLRDAVNQIVEKMREDGSLKKALEDNGLPGTAADVKAAAGS</sequence>
<accession>A0A6P1NQ63</accession>
<evidence type="ECO:0000256" key="1">
    <source>
        <dbReference type="ARBA" id="ARBA00022729"/>
    </source>
</evidence>
<feature type="signal peptide" evidence="3">
    <location>
        <begin position="1"/>
        <end position="21"/>
    </location>
</feature>
<dbReference type="CDD" id="cd13530">
    <property type="entry name" value="PBP2_peptides_like"/>
    <property type="match status" value="1"/>
</dbReference>
<keyword evidence="6" id="KW-1185">Reference proteome</keyword>
<evidence type="ECO:0000256" key="3">
    <source>
        <dbReference type="SAM" id="SignalP"/>
    </source>
</evidence>
<evidence type="ECO:0000256" key="2">
    <source>
        <dbReference type="SAM" id="MobiDB-lite"/>
    </source>
</evidence>
<dbReference type="EMBL" id="CP047898">
    <property type="protein sequence ID" value="QHK18921.1"/>
    <property type="molecule type" value="Genomic_DNA"/>
</dbReference>
<dbReference type="Gene3D" id="3.40.190.10">
    <property type="entry name" value="Periplasmic binding protein-like II"/>
    <property type="match status" value="2"/>
</dbReference>
<reference evidence="5 6" key="1">
    <citation type="submission" date="2020-01" db="EMBL/GenBank/DDBJ databases">
        <title>Pseudarthrobacter psychrotolerans sp. nov., isolated from antarctic soil.</title>
        <authorList>
            <person name="Shin Y."/>
            <person name="Park W."/>
        </authorList>
    </citation>
    <scope>NUCLEOTIDE SEQUENCE [LARGE SCALE GENOMIC DNA]</scope>
    <source>
        <strain evidence="5 6">YJ56</strain>
    </source>
</reference>
<feature type="chain" id="PRO_5039488954" evidence="3">
    <location>
        <begin position="22"/>
        <end position="283"/>
    </location>
</feature>